<dbReference type="InterPro" id="IPR036691">
    <property type="entry name" value="Endo/exonu/phosph_ase_sf"/>
</dbReference>
<dbReference type="InterPro" id="IPR040256">
    <property type="entry name" value="At4g02000-like"/>
</dbReference>
<dbReference type="SUPFAM" id="SSF56219">
    <property type="entry name" value="DNase I-like"/>
    <property type="match status" value="1"/>
</dbReference>
<organism evidence="2 3">
    <name type="scientific">Papaver somniferum</name>
    <name type="common">Opium poppy</name>
    <dbReference type="NCBI Taxonomy" id="3469"/>
    <lineage>
        <taxon>Eukaryota</taxon>
        <taxon>Viridiplantae</taxon>
        <taxon>Streptophyta</taxon>
        <taxon>Embryophyta</taxon>
        <taxon>Tracheophyta</taxon>
        <taxon>Spermatophyta</taxon>
        <taxon>Magnoliopsida</taxon>
        <taxon>Ranunculales</taxon>
        <taxon>Papaveraceae</taxon>
        <taxon>Papaveroideae</taxon>
        <taxon>Papaver</taxon>
    </lineage>
</organism>
<feature type="region of interest" description="Disordered" evidence="1">
    <location>
        <begin position="101"/>
        <end position="280"/>
    </location>
</feature>
<feature type="region of interest" description="Disordered" evidence="1">
    <location>
        <begin position="328"/>
        <end position="350"/>
    </location>
</feature>
<dbReference type="Gramene" id="RZC77830">
    <property type="protein sequence ID" value="RZC77830"/>
    <property type="gene ID" value="C5167_003004"/>
</dbReference>
<dbReference type="STRING" id="3469.A0A4Y7KZL4"/>
<dbReference type="EMBL" id="CM010723">
    <property type="protein sequence ID" value="RZC77830.1"/>
    <property type="molecule type" value="Genomic_DNA"/>
</dbReference>
<protein>
    <submittedName>
        <fullName evidence="2">Uncharacterized protein</fullName>
    </submittedName>
</protein>
<feature type="compositionally biased region" description="Polar residues" evidence="1">
    <location>
        <begin position="140"/>
        <end position="149"/>
    </location>
</feature>
<feature type="region of interest" description="Disordered" evidence="1">
    <location>
        <begin position="66"/>
        <end position="87"/>
    </location>
</feature>
<dbReference type="PANTHER" id="PTHR31286">
    <property type="entry name" value="GLYCINE-RICH CELL WALL STRUCTURAL PROTEIN 1.8-LIKE"/>
    <property type="match status" value="1"/>
</dbReference>
<sequence>MGWMRMGFLESNGLRIGYMMDFYSRPISKRTRSLKAAYYKQQYEQKKRNLAISSGSCSGVPGCSSKKGASSSECGNNKGDELGGGGGGNCTAGPGPCNGVRKGASSSGCGDNSKDNELGSDGGGSLTAALSSSGRKGDSSNECGNNNKGSELRGGSCSGGSCAADPSGVGSSTAATSSDGNRVQEGILQVENEPRLGKRKKVFVLLDDGDENEEEETRRNGMERQKSDYERAETGSTERDKDRDCTSINANAIQTVDVGSDSGASSGSYSAKKKRSSVNLVDEVEEEKLRSRNRIREQEMKFDSDQTLDKEKAEEEIVEFTNQIKSDKSLDKEEAEEELEEFTSQLSSDPKGHLISTKVLGGYDEDNTDSVAILKERKTSENIQVEKKEVFIVLEDEAEEEMIMSEEENKIKRAKVSSHINMPIEMVSESTAKSLDKDGLKGKSLAFIPRRSYLPLWLSSVRRVGTATKKLNGGVDITRKHKEASKTDFLLDLLLIWEKGEVLQQEDEAAQKETDPSEAETVIQYKFSDGVEKPVPKEKSDYEKEIDHLWSEMEKEMAELWGVMDFALRSFEDGTSAPYSMEGNLVIPCEPVISSLEQHDEVGVVYLPATDDNGETERVNEIRILLVDISEATLETECMTTQNLGSGVLLIKNAGNKSLSKPLVEDTYEDRVASQMACNNLPGILSNSQEDDLRSIIEGSIDEKRDEELENDTRKRSKAERENDVVPPTVGGDRVNNQSELIFGTIPKSSGIPKWSKMLGSQKDDVIQENLSYTPPGVVNGAKVTVFPDEEIAEEVNRGEDLVVGCFVESVVKLKNSMAIIIQDEGLLKEPVDLHRLKGDMKMTLHGDSAFVFEFDSAEDKSAALQHGCLFIAGQPFVVRPWSLLIEQELDELKTIPIWINMRNVPLHLWNDKWIGKLASFIGVPLLLDKQTATRSRMAYARVCVEVTVDSDLPSHIDVLVVSGHSQDKCAAAAAATIAANEAIARLIASNLEKNKNNGGDGWMENTLSTQNKFNQLGEDGAGDNIEVVMQSGVKETNNVLIPIILENGIGLKPTQTTSNGVHGTDGKSVMDLTEGPGFVQVQVDKLDVVQQEGEMTGARAHFLPKSSIQGMWNIRGLNDPLKQVEAFGNVNGKPWILLGDFNFMLEVRDRIGGAATTPSHYSDFRDCAHDCHIFDLRYSGCFYSWSNNAKLLNPGISDHRPAIVSIFEGRFHSPPPYKFCNFWADEPDFLEVVKNSWKDPIHGNPMMVLVNKLKRLKKVLIAWKNERFRRFSEQVELAKVQMNNLQTQLQSFPFNRDIAKQEKVVVQSYAKLVRYEESILKEKSKVKWMVVGDSNTNIFHYSLKERKYKNNILILNSRDNVRLEDDRDIGAESVDFFKSLLIGTWRELLLFS</sequence>
<dbReference type="Proteomes" id="UP000316621">
    <property type="component" value="Chromosome 9"/>
</dbReference>
<evidence type="ECO:0000313" key="2">
    <source>
        <dbReference type="EMBL" id="RZC77830.1"/>
    </source>
</evidence>
<dbReference type="Gene3D" id="3.60.10.10">
    <property type="entry name" value="Endonuclease/exonuclease/phosphatase"/>
    <property type="match status" value="1"/>
</dbReference>
<feature type="compositionally biased region" description="Low complexity" evidence="1">
    <location>
        <begin position="259"/>
        <end position="270"/>
    </location>
</feature>
<feature type="region of interest" description="Disordered" evidence="1">
    <location>
        <begin position="699"/>
        <end position="732"/>
    </location>
</feature>
<evidence type="ECO:0000313" key="3">
    <source>
        <dbReference type="Proteomes" id="UP000316621"/>
    </source>
</evidence>
<gene>
    <name evidence="2" type="ORF">C5167_003004</name>
</gene>
<feature type="compositionally biased region" description="Basic and acidic residues" evidence="1">
    <location>
        <begin position="216"/>
        <end position="245"/>
    </location>
</feature>
<feature type="compositionally biased region" description="Basic and acidic residues" evidence="1">
    <location>
        <begin position="699"/>
        <end position="724"/>
    </location>
</feature>
<accession>A0A4Y7KZL4</accession>
<reference evidence="2 3" key="1">
    <citation type="journal article" date="2018" name="Science">
        <title>The opium poppy genome and morphinan production.</title>
        <authorList>
            <person name="Guo L."/>
            <person name="Winzer T."/>
            <person name="Yang X."/>
            <person name="Li Y."/>
            <person name="Ning Z."/>
            <person name="He Z."/>
            <person name="Teodor R."/>
            <person name="Lu Y."/>
            <person name="Bowser T.A."/>
            <person name="Graham I.A."/>
            <person name="Ye K."/>
        </authorList>
    </citation>
    <scope>NUCLEOTIDE SEQUENCE [LARGE SCALE GENOMIC DNA]</scope>
    <source>
        <strain evidence="3">cv. HN1</strain>
        <tissue evidence="2">Leaves</tissue>
    </source>
</reference>
<feature type="compositionally biased region" description="Low complexity" evidence="1">
    <location>
        <begin position="159"/>
        <end position="178"/>
    </location>
</feature>
<evidence type="ECO:0000256" key="1">
    <source>
        <dbReference type="SAM" id="MobiDB-lite"/>
    </source>
</evidence>
<name>A0A4Y7KZL4_PAPSO</name>
<keyword evidence="3" id="KW-1185">Reference proteome</keyword>
<proteinExistence type="predicted"/>
<dbReference type="PANTHER" id="PTHR31286:SF165">
    <property type="entry name" value="DUF4283 DOMAIN-CONTAINING PROTEIN"/>
    <property type="match status" value="1"/>
</dbReference>